<sequence length="444" mass="47979">MEDAHEIPLSEVISALSYALDITEGQPEGHAVRSCLIGMRVAHEIGLGAEDRSHLFYTLLLKDLGCSSNAARTCALFGADDLQVKRSWKTTDWSSGWESFLHVARNAEAGGSPLARARRVLSFAVAGEVGTELVQTRCERGADIARMLELAEPTAAAIRALDEHWDGSGKPDGVRGDAIPLLARIASLAQTTDVFFTAYGREAALDTATERAGRWFDPELVRALETTRTDGAFWELLQQPDLRAAVAAVEPADRALVADDDRLDLIAAAFARVIDAKSPYTYHHSEGVAEYAAAAARVLGFGAGELRELNRAALLHDIGKLGVSNRILNKPGKLTDAEMETVRRHPEYTERILARVARFRHLAGVAGAHHERMDGAGYHRGVPAGTLPAAARVLAVADVCEALSAERPYRAALPRERVLEIMRGMVGPGLCPESFAALETALRQ</sequence>
<proteinExistence type="predicted"/>
<dbReference type="PROSITE" id="PS51832">
    <property type="entry name" value="HD_GYP"/>
    <property type="match status" value="1"/>
</dbReference>
<evidence type="ECO:0000313" key="2">
    <source>
        <dbReference type="EMBL" id="CAA9307885.1"/>
    </source>
</evidence>
<dbReference type="InterPro" id="IPR003607">
    <property type="entry name" value="HD/PDEase_dom"/>
</dbReference>
<gene>
    <name evidence="2" type="ORF">AVDCRST_MAG68-996</name>
</gene>
<dbReference type="Gene3D" id="1.10.3210.10">
    <property type="entry name" value="Hypothetical protein af1432"/>
    <property type="match status" value="2"/>
</dbReference>
<dbReference type="SMART" id="SM00471">
    <property type="entry name" value="HDc"/>
    <property type="match status" value="1"/>
</dbReference>
<accession>A0A6J4KL36</accession>
<dbReference type="CDD" id="cd00077">
    <property type="entry name" value="HDc"/>
    <property type="match status" value="1"/>
</dbReference>
<dbReference type="SUPFAM" id="SSF109604">
    <property type="entry name" value="HD-domain/PDEase-like"/>
    <property type="match status" value="2"/>
</dbReference>
<evidence type="ECO:0000259" key="1">
    <source>
        <dbReference type="PROSITE" id="PS51832"/>
    </source>
</evidence>
<dbReference type="Pfam" id="PF13487">
    <property type="entry name" value="HD_5"/>
    <property type="match status" value="2"/>
</dbReference>
<dbReference type="PANTHER" id="PTHR45228:SF5">
    <property type="entry name" value="CYCLIC DI-GMP PHOSPHODIESTERASE VC_1348-RELATED"/>
    <property type="match status" value="1"/>
</dbReference>
<reference evidence="2" key="1">
    <citation type="submission" date="2020-02" db="EMBL/GenBank/DDBJ databases">
        <authorList>
            <person name="Meier V. D."/>
        </authorList>
    </citation>
    <scope>NUCLEOTIDE SEQUENCE</scope>
    <source>
        <strain evidence="2">AVDCRST_MAG68</strain>
    </source>
</reference>
<dbReference type="InterPro" id="IPR037522">
    <property type="entry name" value="HD_GYP_dom"/>
</dbReference>
<dbReference type="InterPro" id="IPR052020">
    <property type="entry name" value="Cyclic_di-GMP/3'3'-cGAMP_PDE"/>
</dbReference>
<dbReference type="EMBL" id="CADCTW010000055">
    <property type="protein sequence ID" value="CAA9307885.1"/>
    <property type="molecule type" value="Genomic_DNA"/>
</dbReference>
<feature type="domain" description="HD-GYP" evidence="1">
    <location>
        <begin position="259"/>
        <end position="444"/>
    </location>
</feature>
<organism evidence="2">
    <name type="scientific">uncultured Gemmatimonadota bacterium</name>
    <dbReference type="NCBI Taxonomy" id="203437"/>
    <lineage>
        <taxon>Bacteria</taxon>
        <taxon>Pseudomonadati</taxon>
        <taxon>Gemmatimonadota</taxon>
        <taxon>environmental samples</taxon>
    </lineage>
</organism>
<dbReference type="AlphaFoldDB" id="A0A6J4KL36"/>
<name>A0A6J4KL36_9BACT</name>
<protein>
    <submittedName>
        <fullName evidence="2">Response regulator</fullName>
    </submittedName>
</protein>
<dbReference type="PANTHER" id="PTHR45228">
    <property type="entry name" value="CYCLIC DI-GMP PHOSPHODIESTERASE TM_0186-RELATED"/>
    <property type="match status" value="1"/>
</dbReference>